<evidence type="ECO:0000256" key="1">
    <source>
        <dbReference type="SAM" id="MobiDB-lite"/>
    </source>
</evidence>
<dbReference type="AlphaFoldDB" id="A0AAV7QYW1"/>
<protein>
    <submittedName>
        <fullName evidence="2">Uncharacterized protein</fullName>
    </submittedName>
</protein>
<evidence type="ECO:0000313" key="2">
    <source>
        <dbReference type="EMBL" id="KAJ1144370.1"/>
    </source>
</evidence>
<dbReference type="EMBL" id="JANPWB010000010">
    <property type="protein sequence ID" value="KAJ1144370.1"/>
    <property type="molecule type" value="Genomic_DNA"/>
</dbReference>
<reference evidence="2" key="1">
    <citation type="journal article" date="2022" name="bioRxiv">
        <title>Sequencing and chromosome-scale assembly of the giantPleurodeles waltlgenome.</title>
        <authorList>
            <person name="Brown T."/>
            <person name="Elewa A."/>
            <person name="Iarovenko S."/>
            <person name="Subramanian E."/>
            <person name="Araus A.J."/>
            <person name="Petzold A."/>
            <person name="Susuki M."/>
            <person name="Suzuki K.-i.T."/>
            <person name="Hayashi T."/>
            <person name="Toyoda A."/>
            <person name="Oliveira C."/>
            <person name="Osipova E."/>
            <person name="Leigh N.D."/>
            <person name="Simon A."/>
            <person name="Yun M.H."/>
        </authorList>
    </citation>
    <scope>NUCLEOTIDE SEQUENCE</scope>
    <source>
        <strain evidence="2">20211129_DDA</strain>
        <tissue evidence="2">Liver</tissue>
    </source>
</reference>
<gene>
    <name evidence="2" type="ORF">NDU88_010669</name>
</gene>
<comment type="caution">
    <text evidence="2">The sequence shown here is derived from an EMBL/GenBank/DDBJ whole genome shotgun (WGS) entry which is preliminary data.</text>
</comment>
<keyword evidence="3" id="KW-1185">Reference proteome</keyword>
<feature type="compositionally biased region" description="Basic and acidic residues" evidence="1">
    <location>
        <begin position="10"/>
        <end position="23"/>
    </location>
</feature>
<proteinExistence type="predicted"/>
<dbReference type="Proteomes" id="UP001066276">
    <property type="component" value="Chromosome 6"/>
</dbReference>
<evidence type="ECO:0000313" key="3">
    <source>
        <dbReference type="Proteomes" id="UP001066276"/>
    </source>
</evidence>
<sequence>MWPKGRHKHQELLEPKEREEKRRMPTRPEPQKKFQRPLRAKMRSDEESSRMHLSTTFQEECGFLRYSPTEGA</sequence>
<name>A0AAV7QYW1_PLEWA</name>
<feature type="region of interest" description="Disordered" evidence="1">
    <location>
        <begin position="1"/>
        <end position="54"/>
    </location>
</feature>
<organism evidence="2 3">
    <name type="scientific">Pleurodeles waltl</name>
    <name type="common">Iberian ribbed newt</name>
    <dbReference type="NCBI Taxonomy" id="8319"/>
    <lineage>
        <taxon>Eukaryota</taxon>
        <taxon>Metazoa</taxon>
        <taxon>Chordata</taxon>
        <taxon>Craniata</taxon>
        <taxon>Vertebrata</taxon>
        <taxon>Euteleostomi</taxon>
        <taxon>Amphibia</taxon>
        <taxon>Batrachia</taxon>
        <taxon>Caudata</taxon>
        <taxon>Salamandroidea</taxon>
        <taxon>Salamandridae</taxon>
        <taxon>Pleurodelinae</taxon>
        <taxon>Pleurodeles</taxon>
    </lineage>
</organism>
<accession>A0AAV7QYW1</accession>